<sequence>MQKLFFILLVQIFFLNRCFSQPISTSTVGKGWAKNSVNTVIFRNKALTSFNEFQFTAYYDENANVVVAKRKRTASKWEVVVTPFKGKATDAHNSISIAVDSEGFLHMAWDHHDNPLHYAKSLRPLGLEFTPLLHMTGLQEEKVTYPEFHNLPDGSLLFCYRSGQSGRGNMVLNKYAPETQKWEQIQHNLLDGEGKRSAYWQMTVGPKGLYLSWVWRESWDVSTNHDLCYAFSADGGKSWQKSNGELYPENITQKTAEVIHAIPQNSNLINQTAMTVDVNGNPYIASYWNVNKIPQFQIVYREKDSWKLVQTHFLKKGFVLGGGGTKSIPISRPKILVKGDFIYLLFRAEERGNKISLAYAKKPFTNWNIKDITNESVGQWEPNWDKEAWELESKLYVFAQKVAQKDGEGLSSAEPTDVQIITLKKLPK</sequence>
<name>A0A934PME6_9FLAO</name>
<dbReference type="AlphaFoldDB" id="A0A934PME6"/>
<comment type="caution">
    <text evidence="1">The sequence shown here is derived from an EMBL/GenBank/DDBJ whole genome shotgun (WGS) entry which is preliminary data.</text>
</comment>
<evidence type="ECO:0000313" key="1">
    <source>
        <dbReference type="EMBL" id="MBK0370207.1"/>
    </source>
</evidence>
<dbReference type="SUPFAM" id="SSF110296">
    <property type="entry name" value="Oligoxyloglucan reducing end-specific cellobiohydrolase"/>
    <property type="match status" value="1"/>
</dbReference>
<proteinExistence type="predicted"/>
<evidence type="ECO:0000313" key="2">
    <source>
        <dbReference type="Proteomes" id="UP000609172"/>
    </source>
</evidence>
<gene>
    <name evidence="1" type="ORF">I5M07_10180</name>
</gene>
<dbReference type="Pfam" id="PF15892">
    <property type="entry name" value="BNR_4"/>
    <property type="match status" value="1"/>
</dbReference>
<organism evidence="1 2">
    <name type="scientific">Flavobacterium agrisoli</name>
    <dbReference type="NCBI Taxonomy" id="2793066"/>
    <lineage>
        <taxon>Bacteria</taxon>
        <taxon>Pseudomonadati</taxon>
        <taxon>Bacteroidota</taxon>
        <taxon>Flavobacteriia</taxon>
        <taxon>Flavobacteriales</taxon>
        <taxon>Flavobacteriaceae</taxon>
        <taxon>Flavobacterium</taxon>
    </lineage>
</organism>
<protein>
    <submittedName>
        <fullName evidence="1">BNR repeat-containing protein</fullName>
    </submittedName>
</protein>
<dbReference type="Proteomes" id="UP000609172">
    <property type="component" value="Unassembled WGS sequence"/>
</dbReference>
<dbReference type="EMBL" id="JAEHFV010000003">
    <property type="protein sequence ID" value="MBK0370207.1"/>
    <property type="molecule type" value="Genomic_DNA"/>
</dbReference>
<keyword evidence="2" id="KW-1185">Reference proteome</keyword>
<accession>A0A934PME6</accession>
<reference evidence="1" key="1">
    <citation type="submission" date="2020-12" db="EMBL/GenBank/DDBJ databases">
        <title>Bacterial novel species Flavobacterium sp. SE-1-e isolated from soil.</title>
        <authorList>
            <person name="Jung H.-Y."/>
        </authorList>
    </citation>
    <scope>NUCLEOTIDE SEQUENCE</scope>
    <source>
        <strain evidence="1">SE-1-e</strain>
    </source>
</reference>
<dbReference type="RefSeq" id="WP_200106329.1">
    <property type="nucleotide sequence ID" value="NZ_JAEHFV010000003.1"/>
</dbReference>